<evidence type="ECO:0000313" key="3">
    <source>
        <dbReference type="EMBL" id="MBU5440167.1"/>
    </source>
</evidence>
<evidence type="ECO:0000259" key="1">
    <source>
        <dbReference type="Pfam" id="PF05547"/>
    </source>
</evidence>
<evidence type="ECO:0000259" key="2">
    <source>
        <dbReference type="Pfam" id="PF20774"/>
    </source>
</evidence>
<name>A0ABS6EB67_9FIRM</name>
<feature type="domain" description="Immune inhibitor A-like metallopeptidase VEG" evidence="2">
    <location>
        <begin position="624"/>
        <end position="793"/>
    </location>
</feature>
<dbReference type="PANTHER" id="PTHR41775">
    <property type="entry name" value="SECRETED PROTEIN-RELATED"/>
    <property type="match status" value="1"/>
</dbReference>
<reference evidence="3 4" key="1">
    <citation type="submission" date="2021-06" db="EMBL/GenBank/DDBJ databases">
        <authorList>
            <person name="Sun Q."/>
            <person name="Li D."/>
        </authorList>
    </citation>
    <scope>NUCLEOTIDE SEQUENCE [LARGE SCALE GENOMIC DNA]</scope>
    <source>
        <strain evidence="3 4">MSJ-40</strain>
    </source>
</reference>
<dbReference type="InterPro" id="IPR008757">
    <property type="entry name" value="Peptidase_M6-like_domain"/>
</dbReference>
<dbReference type="Pfam" id="PF05547">
    <property type="entry name" value="Peptidase_M6"/>
    <property type="match status" value="1"/>
</dbReference>
<dbReference type="Pfam" id="PF20774">
    <property type="entry name" value="InhA-like_VEG"/>
    <property type="match status" value="1"/>
</dbReference>
<dbReference type="RefSeq" id="WP_216522184.1">
    <property type="nucleotide sequence ID" value="NZ_JAHLPM010000027.1"/>
</dbReference>
<comment type="caution">
    <text evidence="3">The sequence shown here is derived from an EMBL/GenBank/DDBJ whole genome shotgun (WGS) entry which is preliminary data.</text>
</comment>
<dbReference type="NCBIfam" id="TIGR03296">
    <property type="entry name" value="M6dom_TIGR03296"/>
    <property type="match status" value="1"/>
</dbReference>
<gene>
    <name evidence="3" type="ORF">KQI42_19420</name>
</gene>
<protein>
    <submittedName>
        <fullName evidence="3">Immune inhibitor A</fullName>
    </submittedName>
</protein>
<accession>A0ABS6EB67</accession>
<dbReference type="Pfam" id="PF20773">
    <property type="entry name" value="InhA-like_MAM"/>
    <property type="match status" value="1"/>
</dbReference>
<evidence type="ECO:0000313" key="4">
    <source>
        <dbReference type="Proteomes" id="UP000749471"/>
    </source>
</evidence>
<dbReference type="EMBL" id="JAHLPM010000027">
    <property type="protein sequence ID" value="MBU5440167.1"/>
    <property type="molecule type" value="Genomic_DNA"/>
</dbReference>
<dbReference type="PANTHER" id="PTHR41775:SF1">
    <property type="entry name" value="PEPTIDASE M6-LIKE DOMAIN-CONTAINING PROTEIN"/>
    <property type="match status" value="1"/>
</dbReference>
<proteinExistence type="predicted"/>
<sequence length="1035" mass="117955">MKRKEKLSSIIILLLSLVIFTSNVYAVENFNKNIATGESKIVSKPLVILMDYADYSHEELDKKEDWSIKGLKGSDYTPELFEEMLFGEDTYIGSDGKEYMTFNKFYKEVSGGSYSIKGKVAGWYKAKNEAAYYGADRNRNYSDQDEALELVKEAIQAVAKDSNFNLSDFDIENKSGEGDYFKPDGVIDTVIIIHPGIGEEWGGGSLGESAIWPFRRGFTWYYDDEMKGEYYKIEDHEGKEWLFDDFIIVAQDSALDLLIHEYGHVLGLPDLYGSSGSNPPVEYWSIMGGSYTGESIKGSMPNCFGAYGREYLQNSFEEKGIQTNWMNQRVINLEDIDQQGIDIELNQSSSRGSGVDTVRINLPEKTTTITTPFNGEFAYFSGNENNLRNSMKTTIDLSNYEKAELKFKTWYNIDPGFDFATVRVNEVGKEDEWETVEGNITTTEVDDWLIDNETEEEIKERNPGHGITGDSNDQWIDADFDLTKYCGSKIDLTFYFWTDTNTPGKGIYLDDIRIIADGEEIFFDGAEGETRIKSERGAIEEIEETKIAEEPKPLEESEVEEMESVEELKEEGKDINEVEVGVEEETKPVEESEIEENEKVVKEIETYTKDGFELNGFTKSNGVEKSEHYYLLEWRNSQKGKVDEGLAHINTFWKNIGYDPGLLIWYIDTKWVDDYGKPDQQVEDHPGYTFVGIVDADQNPIIWEMPNGEWGIDSRADFIMHDAAFSLREQKEFTHTWSNTAVTKDNYVLMNPEFNDNKDYTNPSNPQTGLQLSKYDLKILVTEESQDRSKAKIHIMRGNKENVNVDFNNDGLTINSIKVEDGNIIIDAKNNNSYEDLGDKAYIGYIMKDKNDKLIEQKGKLELIDRRYITSTDFINGIGGICEVNFIILEDKLGNTKAFYNSNVHSGYGMDLSGGNIDISERKPIQIIKITSVDKMGKEKNEFDLGNTIFVNTKIKILEEENINEGIVMIEIKDKNQVPYASRFVPINKNITEYSLGFSTYGLEKGEHTVDIYVWDSLINMKPLSSSKSMKFVVK</sequence>
<feature type="domain" description="Peptidase M6-like" evidence="1">
    <location>
        <begin position="42"/>
        <end position="316"/>
    </location>
</feature>
<organism evidence="3 4">
    <name type="scientific">Tissierella simiarum</name>
    <dbReference type="NCBI Taxonomy" id="2841534"/>
    <lineage>
        <taxon>Bacteria</taxon>
        <taxon>Bacillati</taxon>
        <taxon>Bacillota</taxon>
        <taxon>Tissierellia</taxon>
        <taxon>Tissierellales</taxon>
        <taxon>Tissierellaceae</taxon>
        <taxon>Tissierella</taxon>
    </lineage>
</organism>
<dbReference type="InterPro" id="IPR048665">
    <property type="entry name" value="InhA-like_VEG"/>
</dbReference>
<keyword evidence="4" id="KW-1185">Reference proteome</keyword>
<dbReference type="Proteomes" id="UP000749471">
    <property type="component" value="Unassembled WGS sequence"/>
</dbReference>